<dbReference type="Pfam" id="PF01857">
    <property type="entry name" value="RB_B"/>
    <property type="match status" value="1"/>
</dbReference>
<keyword evidence="9" id="KW-0131">Cell cycle</keyword>
<evidence type="ECO:0000256" key="6">
    <source>
        <dbReference type="ARBA" id="ARBA00023015"/>
    </source>
</evidence>
<dbReference type="SMART" id="SM01367">
    <property type="entry name" value="DUF3452"/>
    <property type="match status" value="1"/>
</dbReference>
<feature type="region of interest" description="Disordered" evidence="10">
    <location>
        <begin position="1"/>
        <end position="22"/>
    </location>
</feature>
<evidence type="ECO:0000256" key="9">
    <source>
        <dbReference type="ARBA" id="ARBA00023306"/>
    </source>
</evidence>
<dbReference type="InterPro" id="IPR034751">
    <property type="entry name" value="Yippee"/>
</dbReference>
<dbReference type="Pfam" id="PF11934">
    <property type="entry name" value="DUF3452"/>
    <property type="match status" value="1"/>
</dbReference>
<keyword evidence="4" id="KW-0479">Metal-binding</keyword>
<dbReference type="CDD" id="cd20601">
    <property type="entry name" value="CYCLIN_AtRBR_like"/>
    <property type="match status" value="1"/>
</dbReference>
<dbReference type="InterPro" id="IPR024599">
    <property type="entry name" value="RB_N"/>
</dbReference>
<comment type="subcellular location">
    <subcellularLocation>
        <location evidence="1">Nucleus</location>
    </subcellularLocation>
</comment>
<evidence type="ECO:0000256" key="3">
    <source>
        <dbReference type="ARBA" id="ARBA00022491"/>
    </source>
</evidence>
<dbReference type="PROSITE" id="PS51792">
    <property type="entry name" value="YIPPEE"/>
    <property type="match status" value="1"/>
</dbReference>
<feature type="region of interest" description="Disordered" evidence="10">
    <location>
        <begin position="702"/>
        <end position="725"/>
    </location>
</feature>
<keyword evidence="5" id="KW-0862">Zinc</keyword>
<dbReference type="Gene3D" id="1.10.472.10">
    <property type="entry name" value="Cyclin-like"/>
    <property type="match status" value="2"/>
</dbReference>
<dbReference type="Pfam" id="PF01858">
    <property type="entry name" value="RB_A"/>
    <property type="match status" value="1"/>
</dbReference>
<accession>A0ABQ8H5I8</accession>
<dbReference type="Pfam" id="PF03226">
    <property type="entry name" value="Yippee-Mis18"/>
    <property type="match status" value="1"/>
</dbReference>
<dbReference type="PANTHER" id="PTHR13742">
    <property type="entry name" value="RETINOBLASTOMA-ASSOCIATED PROTEIN RB -RELATED"/>
    <property type="match status" value="1"/>
</dbReference>
<keyword evidence="8" id="KW-0539">Nucleus</keyword>
<reference evidence="12 13" key="1">
    <citation type="submission" date="2021-02" db="EMBL/GenBank/DDBJ databases">
        <title>Plant Genome Project.</title>
        <authorList>
            <person name="Zhang R.-G."/>
        </authorList>
    </citation>
    <scope>NUCLEOTIDE SEQUENCE [LARGE SCALE GENOMIC DNA]</scope>
    <source>
        <tissue evidence="12">Leaves</tissue>
    </source>
</reference>
<evidence type="ECO:0000256" key="8">
    <source>
        <dbReference type="ARBA" id="ARBA00023242"/>
    </source>
</evidence>
<dbReference type="InterPro" id="IPR036915">
    <property type="entry name" value="Cyclin-like_sf"/>
</dbReference>
<dbReference type="InterPro" id="IPR028309">
    <property type="entry name" value="RB_fam"/>
</dbReference>
<keyword evidence="7" id="KW-0804">Transcription</keyword>
<evidence type="ECO:0000313" key="12">
    <source>
        <dbReference type="EMBL" id="KAH7548530.1"/>
    </source>
</evidence>
<comment type="similarity">
    <text evidence="2">Belongs to the retinoblastoma protein (RB) family.</text>
</comment>
<proteinExistence type="inferred from homology"/>
<evidence type="ECO:0000259" key="11">
    <source>
        <dbReference type="PROSITE" id="PS51792"/>
    </source>
</evidence>
<protein>
    <recommendedName>
        <fullName evidence="11">Yippee domain-containing protein</fullName>
    </recommendedName>
</protein>
<evidence type="ECO:0000256" key="4">
    <source>
        <dbReference type="ARBA" id="ARBA00022723"/>
    </source>
</evidence>
<feature type="region of interest" description="Disordered" evidence="10">
    <location>
        <begin position="430"/>
        <end position="455"/>
    </location>
</feature>
<keyword evidence="13" id="KW-1185">Reference proteome</keyword>
<dbReference type="InterPro" id="IPR002719">
    <property type="entry name" value="RB_B"/>
</dbReference>
<name>A0ABQ8H5I8_9ROSI</name>
<evidence type="ECO:0000256" key="2">
    <source>
        <dbReference type="ARBA" id="ARBA00009475"/>
    </source>
</evidence>
<dbReference type="EMBL" id="JAFEMO010000014">
    <property type="protein sequence ID" value="KAH7548530.1"/>
    <property type="molecule type" value="Genomic_DNA"/>
</dbReference>
<dbReference type="Proteomes" id="UP000827721">
    <property type="component" value="Unassembled WGS sequence"/>
</dbReference>
<feature type="domain" description="Yippee" evidence="11">
    <location>
        <begin position="1097"/>
        <end position="1194"/>
    </location>
</feature>
<dbReference type="InterPro" id="IPR002720">
    <property type="entry name" value="RB_A"/>
</dbReference>
<dbReference type="InterPro" id="IPR004910">
    <property type="entry name" value="Yippee/Mis18/Cereblon"/>
</dbReference>
<dbReference type="SMART" id="SM01368">
    <property type="entry name" value="RB_A"/>
    <property type="match status" value="1"/>
</dbReference>
<sequence>MEDEKPSVAAVSNESETRTRDCDATEARLADLCKNGLSLDENTYTQSLKLFKETKHLLLANALAIGSGTPEEAERFWFAFVLYSVKRLSEKNGDNMQQGSDENDFNLCQILRVTKLNFVDFFKEWPQFVVKADPILRNIYGADWEKKLEVWNHNLFYFILSGERIAGQFRAPESSKQFGMFKNPYGNVLFLLTHSGSSYRMVELALRHYKRTYREFFLSSDASGDKQSAVSSAIGYISDYHQFGWLLFLALRVHAFGRFKDIVTCTNGLASILVILITHVPVRFRNFNIHDTSRFVKKGDKGVDLVASLCKLYDTSEDDLRKTMEKTNNLIADILKIEPRFASECKSDNLENIDTDGLIYFENLMDESSLSTSLNILEKDYDDATRNKVELDERVFVNEEDSILGSGSSSGGAVNITGVKRKFDSMASPVKSVTSPLSPRRSPAPHANGIAGGANSKMAATPVSTAMTTAKWLRTVICPLPSKPSAELERFMKSCDRDVTSDVIRRAEIILEAIFPSSSLGERCVTGNLQSANLMDNIWAEQRRLEALKFYYRVLQAMCTAEAQILHAINLTSLLTNERFHRCMLACSAELVLATHKTVTMLFPAVLERTGITAFDLSKVIESFIRHEESLPRELRRHLNSLEERLLESMVWEKGSSMYNSLTVARPSLSAEINRLGLLADPMPSLDAIAFHINFSSGGLPPVPSLQKHESSPGQNGDIRSPKRPCTDYRSVLVERNTFTSPVKDRLLAFNKSKLLPPPLQSAFASPTRPNPGGGGETCAETGINIFFSKINKLAAVRINGMVERLQLSQQIRESVYCLFQQILSQRTSLFFNRHIDQIILCCFYGVAKISQLSLTFREIIYNYRKQPQCKPQVFRSVFVDWSSARQAGRTEQDHVDIITFYNKVFVPAVKPLLVELGPAAMTAKTNRASEVNNNNDGQCPGSPKVSPFPTLPDMSPKKVSAVHNVYVSPLRTSKVLCSCSFFFFPCILSNSVLNLIDPGHVEVPTLLDGEYRNMGIGGPFSRENFFTFAVMAFVTRKIRGMLKFDDVDVGLVSDSMVANSLYLQNGSCASSSADVIIYTWEVNVMGYCMSEFGGHPFYSCRNCLNPLAFQDDLLSKAYKAKSGDAYMFSYAMNIVLGRREEKQLISGVYTIANIYCSKCGQELGWHYLRAHDLKNRCKEGNFIIEKLKMLKEEY</sequence>
<evidence type="ECO:0000256" key="10">
    <source>
        <dbReference type="SAM" id="MobiDB-lite"/>
    </source>
</evidence>
<comment type="caution">
    <text evidence="12">The sequence shown here is derived from an EMBL/GenBank/DDBJ whole genome shotgun (WGS) entry which is preliminary data.</text>
</comment>
<gene>
    <name evidence="12" type="ORF">JRO89_XS14G0153800</name>
</gene>
<evidence type="ECO:0000256" key="5">
    <source>
        <dbReference type="ARBA" id="ARBA00022833"/>
    </source>
</evidence>
<dbReference type="SUPFAM" id="SSF47954">
    <property type="entry name" value="Cyclin-like"/>
    <property type="match status" value="2"/>
</dbReference>
<organism evidence="12 13">
    <name type="scientific">Xanthoceras sorbifolium</name>
    <dbReference type="NCBI Taxonomy" id="99658"/>
    <lineage>
        <taxon>Eukaryota</taxon>
        <taxon>Viridiplantae</taxon>
        <taxon>Streptophyta</taxon>
        <taxon>Embryophyta</taxon>
        <taxon>Tracheophyta</taxon>
        <taxon>Spermatophyta</taxon>
        <taxon>Magnoliopsida</taxon>
        <taxon>eudicotyledons</taxon>
        <taxon>Gunneridae</taxon>
        <taxon>Pentapetalae</taxon>
        <taxon>rosids</taxon>
        <taxon>malvids</taxon>
        <taxon>Sapindales</taxon>
        <taxon>Sapindaceae</taxon>
        <taxon>Xanthoceroideae</taxon>
        <taxon>Xanthoceras</taxon>
    </lineage>
</organism>
<evidence type="ECO:0000256" key="1">
    <source>
        <dbReference type="ARBA" id="ARBA00004123"/>
    </source>
</evidence>
<evidence type="ECO:0000313" key="13">
    <source>
        <dbReference type="Proteomes" id="UP000827721"/>
    </source>
</evidence>
<keyword evidence="3" id="KW-0678">Repressor</keyword>
<keyword evidence="6" id="KW-0805">Transcription regulation</keyword>
<evidence type="ECO:0000256" key="7">
    <source>
        <dbReference type="ARBA" id="ARBA00023163"/>
    </source>
</evidence>
<dbReference type="PANTHER" id="PTHR13742:SF17">
    <property type="entry name" value="RE32990P-RELATED"/>
    <property type="match status" value="1"/>
</dbReference>